<evidence type="ECO:0008006" key="3">
    <source>
        <dbReference type="Google" id="ProtNLM"/>
    </source>
</evidence>
<name>A0A383TEI8_9LACT</name>
<dbReference type="RefSeq" id="WP_119093070.1">
    <property type="nucleotide sequence ID" value="NZ_UNRR01000018.1"/>
</dbReference>
<accession>A0A383TEI8</accession>
<evidence type="ECO:0000313" key="1">
    <source>
        <dbReference type="EMBL" id="SYZ78555.1"/>
    </source>
</evidence>
<dbReference type="AlphaFoldDB" id="A0A383TEI8"/>
<sequence>MAREIGLNTLAYMHRFADSKVEQKEILQEIKEMGFPIVEVRREYILSGKTEMKEIAQRASASGLKVFYSVPAELFTAGVLNAQMGNYFEEASLLGAVQLKVTLGEFRGFTAKLTEEVRQLLTAYPIRLTIENDQSAEKGIPAVLMGFIAEARKASLDIGLTFDTGNFIYIDSDPFVAAKEMRDAVSYIHIKNVAVTENGITLSGLESGLVDMRRLLSLFPDSVPASIEYPCGVGDEATKTIIADYKKIRSW</sequence>
<dbReference type="EMBL" id="UNRR01000018">
    <property type="protein sequence ID" value="SYZ78555.1"/>
    <property type="molecule type" value="Genomic_DNA"/>
</dbReference>
<dbReference type="InterPro" id="IPR036237">
    <property type="entry name" value="Xyl_isomerase-like_sf"/>
</dbReference>
<evidence type="ECO:0000313" key="2">
    <source>
        <dbReference type="Proteomes" id="UP000262072"/>
    </source>
</evidence>
<organism evidence="1 2">
    <name type="scientific">Trichococcus shcherbakoviae</name>
    <dbReference type="NCBI Taxonomy" id="2094020"/>
    <lineage>
        <taxon>Bacteria</taxon>
        <taxon>Bacillati</taxon>
        <taxon>Bacillota</taxon>
        <taxon>Bacilli</taxon>
        <taxon>Lactobacillales</taxon>
        <taxon>Carnobacteriaceae</taxon>
        <taxon>Trichococcus</taxon>
    </lineage>
</organism>
<dbReference type="Gene3D" id="3.20.20.150">
    <property type="entry name" value="Divalent-metal-dependent TIM barrel enzymes"/>
    <property type="match status" value="1"/>
</dbReference>
<reference evidence="2" key="1">
    <citation type="submission" date="2018-05" db="EMBL/GenBank/DDBJ databases">
        <authorList>
            <person name="Strepis N."/>
        </authorList>
    </citation>
    <scope>NUCLEOTIDE SEQUENCE [LARGE SCALE GENOMIC DNA]</scope>
</reference>
<dbReference type="Proteomes" id="UP000262072">
    <property type="component" value="Unassembled WGS sequence"/>
</dbReference>
<dbReference type="OrthoDB" id="2237247at2"/>
<dbReference type="SUPFAM" id="SSF51658">
    <property type="entry name" value="Xylose isomerase-like"/>
    <property type="match status" value="1"/>
</dbReference>
<proteinExistence type="predicted"/>
<protein>
    <recommendedName>
        <fullName evidence="3">Xylose isomerase-like TIM barrel domain-containing protein</fullName>
    </recommendedName>
</protein>
<gene>
    <name evidence="1" type="ORF">TART1_1339</name>
</gene>